<evidence type="ECO:0000256" key="12">
    <source>
        <dbReference type="PIRSR" id="PIRSR001492-2"/>
    </source>
</evidence>
<dbReference type="Pfam" id="PF01676">
    <property type="entry name" value="Metalloenzyme"/>
    <property type="match status" value="1"/>
</dbReference>
<evidence type="ECO:0000256" key="10">
    <source>
        <dbReference type="NCBIfam" id="TIGR01307"/>
    </source>
</evidence>
<feature type="binding site" evidence="9 12">
    <location>
        <position position="186"/>
    </location>
    <ligand>
        <name>substrate</name>
    </ligand>
</feature>
<reference evidence="16 17" key="1">
    <citation type="submission" date="2016-11" db="EMBL/GenBank/DDBJ databases">
        <title>Genomic analysis of Caldithrix abyssi and proposal of a novel bacterial phylum Caldithrichaeota.</title>
        <authorList>
            <person name="Kublanov I."/>
            <person name="Sigalova O."/>
            <person name="Gavrilov S."/>
            <person name="Lebedinsky A."/>
            <person name="Ivanova N."/>
            <person name="Daum C."/>
            <person name="Reddy T."/>
            <person name="Klenk H.P."/>
            <person name="Goker M."/>
            <person name="Reva O."/>
            <person name="Miroshnichenko M."/>
            <person name="Kyprides N."/>
            <person name="Woyke T."/>
            <person name="Gelfand M."/>
        </authorList>
    </citation>
    <scope>NUCLEOTIDE SEQUENCE [LARGE SCALE GENOMIC DNA]</scope>
    <source>
        <strain evidence="16 17">LF13</strain>
    </source>
</reference>
<accession>A0A1J1C4P6</accession>
<dbReference type="GO" id="GO:0004619">
    <property type="term" value="F:phosphoglycerate mutase activity"/>
    <property type="evidence" value="ECO:0007669"/>
    <property type="project" value="UniProtKB-UniRule"/>
</dbReference>
<comment type="catalytic activity">
    <reaction evidence="1 9">
        <text>(2R)-2-phosphoglycerate = (2R)-3-phosphoglycerate</text>
        <dbReference type="Rhea" id="RHEA:15901"/>
        <dbReference type="ChEBI" id="CHEBI:58272"/>
        <dbReference type="ChEBI" id="CHEBI:58289"/>
        <dbReference type="EC" id="5.4.2.12"/>
    </reaction>
</comment>
<dbReference type="UniPathway" id="UPA00109">
    <property type="reaction ID" value="UER00186"/>
</dbReference>
<evidence type="ECO:0000256" key="6">
    <source>
        <dbReference type="ARBA" id="ARBA00023152"/>
    </source>
</evidence>
<evidence type="ECO:0000256" key="8">
    <source>
        <dbReference type="ARBA" id="ARBA00023235"/>
    </source>
</evidence>
<comment type="function">
    <text evidence="2 9">Catalyzes the interconversion of 2-phosphoglycerate and 3-phosphoglycerate.</text>
</comment>
<evidence type="ECO:0000256" key="9">
    <source>
        <dbReference type="HAMAP-Rule" id="MF_01038"/>
    </source>
</evidence>
<dbReference type="Proteomes" id="UP000183868">
    <property type="component" value="Chromosome"/>
</dbReference>
<gene>
    <name evidence="9 16" type="primary">gpmI</name>
    <name evidence="16" type="ORF">Cabys_791</name>
</gene>
<dbReference type="GO" id="GO:0005737">
    <property type="term" value="C:cytoplasm"/>
    <property type="evidence" value="ECO:0007669"/>
    <property type="project" value="InterPro"/>
</dbReference>
<feature type="binding site" evidence="9 13">
    <location>
        <position position="56"/>
    </location>
    <ligand>
        <name>Mn(2+)</name>
        <dbReference type="ChEBI" id="CHEBI:29035"/>
        <label>2</label>
    </ligand>
</feature>
<comment type="similarity">
    <text evidence="4 9">Belongs to the BPG-independent phosphoglycerate mutase family.</text>
</comment>
<feature type="domain" description="BPG-independent PGAM N-terminal" evidence="15">
    <location>
        <begin position="76"/>
        <end position="293"/>
    </location>
</feature>
<sequence length="512" mass="57838">MVIVRDGWGYNENPKGNAVMAAKTVNIDAYKNKYPWILIETSGEAVGLPPGFQGSSEVGHLNMGAGRVVIQELKRIDDGFKDGSIFKNEKWRALIDNWKSNQSRLHLFGLLQDEGVHAHMDHLFKIMRQARKEYPQGEIVIHPFLDGRDTPPRSCMEYLAKLNKVMQEVGSCRIGTVMGRYYAMDRSRDWTLTDQAYNCIVSAQGRRASSAEQAVKESYEKDRTPDDVEMFDEYIPPYVIGDYDGVHDGDSVFHTNYRQDRAIQLSMAFVEDTYPGQRSKRPKVIYLGFTQYYDEFENYLMASMTSSGNMENILGEVLSKAGLKQLRIAETQKFRHVTSFFNGKLTTPFPGEDQVEIKSTIDPAAYASHPEMEAYRVTEELLKRLENNPYAFILVNYANGDMVGHTGDFEAAKRAIEVVDECVGRIVKRMLELDGRILITADHGNSEQMIDYETGMVKTSHTTFPVEFIYVAKDAPGVQLKETGKLADIAPTVLKLLGLPIPDEMTADVLIK</sequence>
<dbReference type="NCBIfam" id="TIGR01307">
    <property type="entry name" value="pgm_bpd_ind"/>
    <property type="match status" value="1"/>
</dbReference>
<dbReference type="SUPFAM" id="SSF53649">
    <property type="entry name" value="Alkaline phosphatase-like"/>
    <property type="match status" value="1"/>
</dbReference>
<evidence type="ECO:0000259" key="15">
    <source>
        <dbReference type="Pfam" id="PF06415"/>
    </source>
</evidence>
<evidence type="ECO:0000256" key="4">
    <source>
        <dbReference type="ARBA" id="ARBA00008819"/>
    </source>
</evidence>
<dbReference type="Gene3D" id="3.40.720.10">
    <property type="entry name" value="Alkaline Phosphatase, subunit A"/>
    <property type="match status" value="1"/>
</dbReference>
<dbReference type="PANTHER" id="PTHR31637:SF0">
    <property type="entry name" value="2,3-BISPHOSPHOGLYCERATE-INDEPENDENT PHOSPHOGLYCERATE MUTASE"/>
    <property type="match status" value="1"/>
</dbReference>
<dbReference type="PIRSF" id="PIRSF001492">
    <property type="entry name" value="IPGAM"/>
    <property type="match status" value="1"/>
</dbReference>
<dbReference type="EMBL" id="CP018099">
    <property type="protein sequence ID" value="APF17542.1"/>
    <property type="molecule type" value="Genomic_DNA"/>
</dbReference>
<evidence type="ECO:0000256" key="1">
    <source>
        <dbReference type="ARBA" id="ARBA00000370"/>
    </source>
</evidence>
<dbReference type="InterPro" id="IPR017850">
    <property type="entry name" value="Alkaline_phosphatase_core_sf"/>
</dbReference>
<keyword evidence="7 9" id="KW-0464">Manganese</keyword>
<protein>
    <recommendedName>
        <fullName evidence="9 10">2,3-bisphosphoglycerate-independent phosphoglycerate mutase</fullName>
        <shortName evidence="9">BPG-independent PGAM</shortName>
        <shortName evidence="9">Phosphoglyceromutase</shortName>
        <shortName evidence="9">iPGM</shortName>
        <ecNumber evidence="9 10">5.4.2.12</ecNumber>
    </recommendedName>
</protein>
<dbReference type="SUPFAM" id="SSF64158">
    <property type="entry name" value="2,3-Bisphosphoglycerate-independent phosphoglycerate mutase, substrate-binding domain"/>
    <property type="match status" value="1"/>
</dbReference>
<dbReference type="InterPro" id="IPR036646">
    <property type="entry name" value="PGAM_B_sf"/>
</dbReference>
<name>A0A1J1C4P6_CALAY</name>
<evidence type="ECO:0000256" key="13">
    <source>
        <dbReference type="PIRSR" id="PIRSR001492-3"/>
    </source>
</evidence>
<feature type="binding site" evidence="9 13">
    <location>
        <position position="443"/>
    </location>
    <ligand>
        <name>Mn(2+)</name>
        <dbReference type="ChEBI" id="CHEBI:29035"/>
        <label>2</label>
    </ligand>
</feature>
<comment type="pathway">
    <text evidence="3 9">Carbohydrate degradation; glycolysis; pyruvate from D-glyceraldehyde 3-phosphate: step 3/5.</text>
</comment>
<evidence type="ECO:0000256" key="7">
    <source>
        <dbReference type="ARBA" id="ARBA00023211"/>
    </source>
</evidence>
<dbReference type="Pfam" id="PF06415">
    <property type="entry name" value="iPGM_N"/>
    <property type="match status" value="1"/>
</dbReference>
<feature type="binding site" evidence="9 13">
    <location>
        <position position="461"/>
    </location>
    <ligand>
        <name>Mn(2+)</name>
        <dbReference type="ChEBI" id="CHEBI:29035"/>
        <label>1</label>
    </ligand>
</feature>
<feature type="binding site" evidence="9 12">
    <location>
        <position position="117"/>
    </location>
    <ligand>
        <name>substrate</name>
    </ligand>
</feature>
<dbReference type="CDD" id="cd16010">
    <property type="entry name" value="iPGM"/>
    <property type="match status" value="1"/>
</dbReference>
<dbReference type="KEGG" id="caby:Cabys_791"/>
<keyword evidence="8 9" id="KW-0413">Isomerase</keyword>
<evidence type="ECO:0000256" key="2">
    <source>
        <dbReference type="ARBA" id="ARBA00002315"/>
    </source>
</evidence>
<organism evidence="16 17">
    <name type="scientific">Caldithrix abyssi DSM 13497</name>
    <dbReference type="NCBI Taxonomy" id="880073"/>
    <lineage>
        <taxon>Bacteria</taxon>
        <taxon>Pseudomonadati</taxon>
        <taxon>Calditrichota</taxon>
        <taxon>Calditrichia</taxon>
        <taxon>Calditrichales</taxon>
        <taxon>Calditrichaceae</taxon>
        <taxon>Caldithrix</taxon>
    </lineage>
</organism>
<dbReference type="GO" id="GO:0030145">
    <property type="term" value="F:manganese ion binding"/>
    <property type="evidence" value="ECO:0007669"/>
    <property type="project" value="UniProtKB-UniRule"/>
</dbReference>
<feature type="binding site" evidence="9 13">
    <location>
        <position position="405"/>
    </location>
    <ligand>
        <name>Mn(2+)</name>
        <dbReference type="ChEBI" id="CHEBI:29035"/>
        <label>1</label>
    </ligand>
</feature>
<keyword evidence="5 9" id="KW-0479">Metal-binding</keyword>
<proteinExistence type="inferred from homology"/>
<dbReference type="InterPro" id="IPR006124">
    <property type="entry name" value="Metalloenzyme"/>
</dbReference>
<dbReference type="AlphaFoldDB" id="A0A1J1C4P6"/>
<feature type="active site" description="Phosphoserine intermediate" evidence="9 11">
    <location>
        <position position="56"/>
    </location>
</feature>
<feature type="binding site" evidence="9 12">
    <location>
        <position position="333"/>
    </location>
    <ligand>
        <name>substrate</name>
    </ligand>
</feature>
<dbReference type="FunFam" id="3.40.1450.10:FF:000002">
    <property type="entry name" value="2,3-bisphosphoglycerate-independent phosphoglycerate mutase"/>
    <property type="match status" value="1"/>
</dbReference>
<feature type="binding site" evidence="9 12">
    <location>
        <begin position="148"/>
        <end position="149"/>
    </location>
    <ligand>
        <name>substrate</name>
    </ligand>
</feature>
<dbReference type="PANTHER" id="PTHR31637">
    <property type="entry name" value="2,3-BISPHOSPHOGLYCERATE-INDEPENDENT PHOSPHOGLYCERATE MUTASE"/>
    <property type="match status" value="1"/>
</dbReference>
<dbReference type="EC" id="5.4.2.12" evidence="9 10"/>
<keyword evidence="6 9" id="KW-0324">Glycolysis</keyword>
<dbReference type="Gene3D" id="3.40.1450.10">
    <property type="entry name" value="BPG-independent phosphoglycerate mutase, domain B"/>
    <property type="match status" value="1"/>
</dbReference>
<feature type="binding site" evidence="9 13">
    <location>
        <position position="401"/>
    </location>
    <ligand>
        <name>Mn(2+)</name>
        <dbReference type="ChEBI" id="CHEBI:29035"/>
        <label>1</label>
    </ligand>
</feature>
<feature type="binding site" evidence="9 13">
    <location>
        <position position="6"/>
    </location>
    <ligand>
        <name>Mn(2+)</name>
        <dbReference type="ChEBI" id="CHEBI:29035"/>
        <label>2</label>
    </ligand>
</feature>
<feature type="binding site" evidence="9 12">
    <location>
        <position position="180"/>
    </location>
    <ligand>
        <name>substrate</name>
    </ligand>
</feature>
<evidence type="ECO:0000313" key="17">
    <source>
        <dbReference type="Proteomes" id="UP000183868"/>
    </source>
</evidence>
<comment type="cofactor">
    <cofactor evidence="9">
        <name>Mn(2+)</name>
        <dbReference type="ChEBI" id="CHEBI:29035"/>
    </cofactor>
    <text evidence="9">Binds 2 manganese ions per subunit.</text>
</comment>
<dbReference type="InterPro" id="IPR011258">
    <property type="entry name" value="BPG-indep_PGM_N"/>
</dbReference>
<evidence type="ECO:0000256" key="3">
    <source>
        <dbReference type="ARBA" id="ARBA00004798"/>
    </source>
</evidence>
<feature type="binding site" evidence="9 12">
    <location>
        <begin position="258"/>
        <end position="261"/>
    </location>
    <ligand>
        <name>substrate</name>
    </ligand>
</feature>
<evidence type="ECO:0000256" key="11">
    <source>
        <dbReference type="PIRSR" id="PIRSR001492-1"/>
    </source>
</evidence>
<evidence type="ECO:0000259" key="14">
    <source>
        <dbReference type="Pfam" id="PF01676"/>
    </source>
</evidence>
<evidence type="ECO:0000256" key="5">
    <source>
        <dbReference type="ARBA" id="ARBA00022723"/>
    </source>
</evidence>
<evidence type="ECO:0000313" key="16">
    <source>
        <dbReference type="EMBL" id="APF17542.1"/>
    </source>
</evidence>
<feature type="binding site" evidence="9 13">
    <location>
        <position position="442"/>
    </location>
    <ligand>
        <name>Mn(2+)</name>
        <dbReference type="ChEBI" id="CHEBI:29035"/>
        <label>2</label>
    </ligand>
</feature>
<dbReference type="HAMAP" id="MF_01038">
    <property type="entry name" value="GpmI"/>
    <property type="match status" value="1"/>
</dbReference>
<comment type="subunit">
    <text evidence="9">Monomer.</text>
</comment>
<dbReference type="GO" id="GO:0006096">
    <property type="term" value="P:glycolytic process"/>
    <property type="evidence" value="ECO:0007669"/>
    <property type="project" value="UniProtKB-UniRule"/>
</dbReference>
<dbReference type="GO" id="GO:0006007">
    <property type="term" value="P:glucose catabolic process"/>
    <property type="evidence" value="ECO:0007669"/>
    <property type="project" value="InterPro"/>
</dbReference>
<feature type="domain" description="Metalloenzyme" evidence="14">
    <location>
        <begin position="2"/>
        <end position="500"/>
    </location>
</feature>
<dbReference type="InterPro" id="IPR005995">
    <property type="entry name" value="Pgm_bpd_ind"/>
</dbReference>